<dbReference type="Proteomes" id="UP000000241">
    <property type="component" value="Segment"/>
</dbReference>
<evidence type="ECO:0000313" key="2">
    <source>
        <dbReference type="Proteomes" id="UP000000241"/>
    </source>
</evidence>
<reference evidence="1 2" key="1">
    <citation type="journal article" date="2007" name="J. Mol. Biol.">
        <title>Genome sequence, structural proteins, and capsid organization of the cyanophage Syn5: a "horned" bacteriophage of marine synechococcus.</title>
        <authorList>
            <person name="Pope W.H."/>
            <person name="Weigele P.R."/>
            <person name="Chang J."/>
            <person name="Pedulla M.L."/>
            <person name="Ford M.E."/>
            <person name="Houtz J.M."/>
            <person name="Jiang W."/>
            <person name="Chiu W."/>
            <person name="Hatfull G.F."/>
            <person name="Hendrix R.W."/>
            <person name="King J."/>
        </authorList>
    </citation>
    <scope>NUCLEOTIDE SEQUENCE</scope>
</reference>
<dbReference type="GeneID" id="5220166"/>
<dbReference type="KEGG" id="vg:5220166"/>
<dbReference type="OrthoDB" id="28959at10239"/>
<gene>
    <name evidence="1" type="primary">35</name>
</gene>
<keyword evidence="2" id="KW-1185">Reference proteome</keyword>
<organism evidence="1 2">
    <name type="scientific">Synechococcus phage Syn5</name>
    <dbReference type="NCBI Taxonomy" id="2914003"/>
    <lineage>
        <taxon>Viruses</taxon>
        <taxon>Duplodnaviria</taxon>
        <taxon>Heunggongvirae</taxon>
        <taxon>Uroviricota</taxon>
        <taxon>Caudoviricetes</taxon>
        <taxon>Autographivirales</taxon>
        <taxon>Voetvirus</taxon>
        <taxon>Voetvirus syn5</taxon>
    </lineage>
</organism>
<dbReference type="RefSeq" id="YP_001285444.1">
    <property type="nucleotide sequence ID" value="NC_009531.1"/>
</dbReference>
<proteinExistence type="predicted"/>
<accession>A4ZRB6</accession>
<dbReference type="EMBL" id="EF372997">
    <property type="protein sequence ID" value="ABP87942.1"/>
    <property type="molecule type" value="Genomic_DNA"/>
</dbReference>
<sequence length="63" mass="7130">MADLSREEIFGTGEFLPKLIEELDSVFPQVSPSPGDELSQIMYRSGQRSVVEFLINKLEQDNV</sequence>
<name>A4ZRB6_9CAUD</name>
<evidence type="ECO:0000313" key="1">
    <source>
        <dbReference type="EMBL" id="ABP87942.1"/>
    </source>
</evidence>
<protein>
    <submittedName>
        <fullName evidence="1">Gp35</fullName>
    </submittedName>
</protein>